<dbReference type="Gene3D" id="3.30.2310.20">
    <property type="entry name" value="RelE-like"/>
    <property type="match status" value="1"/>
</dbReference>
<dbReference type="EMBL" id="WOEZ01000289">
    <property type="protein sequence ID" value="NPT61855.1"/>
    <property type="molecule type" value="Genomic_DNA"/>
</dbReference>
<dbReference type="InterPro" id="IPR051803">
    <property type="entry name" value="TA_system_RelE-like_toxin"/>
</dbReference>
<accession>A0A972SQ87</accession>
<name>A0A972SQ87_9BURK</name>
<evidence type="ECO:0000313" key="4">
    <source>
        <dbReference type="Proteomes" id="UP000655523"/>
    </source>
</evidence>
<comment type="similarity">
    <text evidence="1">Belongs to the RelE toxin family.</text>
</comment>
<organism evidence="3 4">
    <name type="scientific">Paraburkholderia elongata</name>
    <dbReference type="NCBI Taxonomy" id="2675747"/>
    <lineage>
        <taxon>Bacteria</taxon>
        <taxon>Pseudomonadati</taxon>
        <taxon>Pseudomonadota</taxon>
        <taxon>Betaproteobacteria</taxon>
        <taxon>Burkholderiales</taxon>
        <taxon>Burkholderiaceae</taxon>
        <taxon>Paraburkholderia</taxon>
    </lineage>
</organism>
<dbReference type="InterPro" id="IPR007712">
    <property type="entry name" value="RelE/ParE_toxin"/>
</dbReference>
<dbReference type="Pfam" id="PF05016">
    <property type="entry name" value="ParE_toxin"/>
    <property type="match status" value="1"/>
</dbReference>
<proteinExistence type="inferred from homology"/>
<dbReference type="AlphaFoldDB" id="A0A972SQ87"/>
<keyword evidence="2" id="KW-1277">Toxin-antitoxin system</keyword>
<evidence type="ECO:0000256" key="2">
    <source>
        <dbReference type="ARBA" id="ARBA00022649"/>
    </source>
</evidence>
<sequence>MTYRVRYTAGARRDVLRLYRYLLDRDIAAAERALEALRKSAEVLEQFPFTCRKADEHNPFLRELIVPFGSAGYVVLFEVEDASTVSILAVRHQREDDYH</sequence>
<keyword evidence="4" id="KW-1185">Reference proteome</keyword>
<comment type="caution">
    <text evidence="3">The sequence shown here is derived from an EMBL/GenBank/DDBJ whole genome shotgun (WGS) entry which is preliminary data.</text>
</comment>
<reference evidence="3 4" key="1">
    <citation type="submission" date="2019-11" db="EMBL/GenBank/DDBJ databases">
        <title>Metabolism of dissolved organic matter in forest soils.</title>
        <authorList>
            <person name="Cyle K.T."/>
            <person name="Wilhelm R.C."/>
            <person name="Martinez C.E."/>
        </authorList>
    </citation>
    <scope>NUCLEOTIDE SEQUENCE [LARGE SCALE GENOMIC DNA]</scope>
    <source>
        <strain evidence="3 4">5N</strain>
    </source>
</reference>
<dbReference type="PANTHER" id="PTHR33755">
    <property type="entry name" value="TOXIN PARE1-RELATED"/>
    <property type="match status" value="1"/>
</dbReference>
<dbReference type="RefSeq" id="WP_172177867.1">
    <property type="nucleotide sequence ID" value="NZ_WOEZ01000289.1"/>
</dbReference>
<protein>
    <submittedName>
        <fullName evidence="3">Type II toxin-antitoxin system RelE/ParE family toxin</fullName>
    </submittedName>
</protein>
<dbReference type="PANTHER" id="PTHR33755:SF7">
    <property type="entry name" value="TOXIN MODULE OF TOXIN-ANTITOXIN SYSTEM RELE_STBE FAMILY"/>
    <property type="match status" value="1"/>
</dbReference>
<evidence type="ECO:0000313" key="3">
    <source>
        <dbReference type="EMBL" id="NPT61855.1"/>
    </source>
</evidence>
<dbReference type="InterPro" id="IPR035093">
    <property type="entry name" value="RelE/ParE_toxin_dom_sf"/>
</dbReference>
<gene>
    <name evidence="3" type="ORF">GNZ13_46875</name>
</gene>
<evidence type="ECO:0000256" key="1">
    <source>
        <dbReference type="ARBA" id="ARBA00006226"/>
    </source>
</evidence>
<dbReference type="Proteomes" id="UP000655523">
    <property type="component" value="Unassembled WGS sequence"/>
</dbReference>